<evidence type="ECO:0000313" key="12">
    <source>
        <dbReference type="EMBL" id="EBU7987869.1"/>
    </source>
</evidence>
<evidence type="ECO:0000313" key="24">
    <source>
        <dbReference type="EMBL" id="EDC9469766.1"/>
    </source>
</evidence>
<dbReference type="EMBL" id="AALOGT010000008">
    <property type="protein sequence ID" value="EDB6497911.1"/>
    <property type="molecule type" value="Genomic_DNA"/>
</dbReference>
<dbReference type="EMBL" id="AAKNHU010000013">
    <property type="protein sequence ID" value="ECT6084366.1"/>
    <property type="molecule type" value="Genomic_DNA"/>
</dbReference>
<evidence type="ECO:0000313" key="45">
    <source>
        <dbReference type="EMBL" id="HAB4789607.1"/>
    </source>
</evidence>
<evidence type="ECO:0000313" key="6">
    <source>
        <dbReference type="EMBL" id="EBG3095927.1"/>
    </source>
</evidence>
<dbReference type="EMBL" id="DAAGUG010000062">
    <property type="protein sequence ID" value="HAB4590977.1"/>
    <property type="molecule type" value="Genomic_DNA"/>
</dbReference>
<dbReference type="EMBL" id="DAAFXG010000006">
    <property type="protein sequence ID" value="HAB1883131.1"/>
    <property type="molecule type" value="Genomic_DNA"/>
</dbReference>
<dbReference type="EMBL" id="DAAUAP010000048">
    <property type="protein sequence ID" value="HAF0891971.1"/>
    <property type="molecule type" value="Genomic_DNA"/>
</dbReference>
<evidence type="ECO:0000313" key="31">
    <source>
        <dbReference type="EMBL" id="HAB1023126.1"/>
    </source>
</evidence>
<feature type="repeat" description="TPR" evidence="3">
    <location>
        <begin position="600"/>
        <end position="633"/>
    </location>
</feature>
<comment type="caution">
    <text evidence="77">The sequence shown here is derived from an EMBL/GenBank/DDBJ whole genome shotgun (WGS) entry which is preliminary data.</text>
</comment>
<dbReference type="EMBL" id="DAAGMN010000071">
    <property type="protein sequence ID" value="HAB3683143.1"/>
    <property type="molecule type" value="Genomic_DNA"/>
</dbReference>
<dbReference type="EMBL" id="AAHRZG010000021">
    <property type="protein sequence ID" value="EBZ7019091.1"/>
    <property type="molecule type" value="Genomic_DNA"/>
</dbReference>
<dbReference type="EMBL" id="DAARAJ010000007">
    <property type="protein sequence ID" value="HAE1640569.1"/>
    <property type="molecule type" value="Genomic_DNA"/>
</dbReference>
<evidence type="ECO:0000313" key="26">
    <source>
        <dbReference type="EMBL" id="EDG5799399.1"/>
    </source>
</evidence>
<evidence type="ECO:0000313" key="5">
    <source>
        <dbReference type="EMBL" id="EBF7616821.1"/>
    </source>
</evidence>
<dbReference type="EMBL" id="AALSOQ010000052">
    <property type="protein sequence ID" value="EDC9469766.1"/>
    <property type="molecule type" value="Genomic_DNA"/>
</dbReference>
<evidence type="ECO:0000313" key="72">
    <source>
        <dbReference type="EMBL" id="HAF0562293.1"/>
    </source>
</evidence>
<dbReference type="Pfam" id="PF14559">
    <property type="entry name" value="TPR_19"/>
    <property type="match status" value="1"/>
</dbReference>
<evidence type="ECO:0000313" key="48">
    <source>
        <dbReference type="EMBL" id="HAB5384562.1"/>
    </source>
</evidence>
<dbReference type="OMA" id="RLGHWAQ"/>
<evidence type="ECO:0000313" key="9">
    <source>
        <dbReference type="EMBL" id="EBR8141025.1"/>
    </source>
</evidence>
<evidence type="ECO:0000313" key="43">
    <source>
        <dbReference type="EMBL" id="HAB4368635.1"/>
    </source>
</evidence>
<dbReference type="EMBL" id="DAATXT010000050">
    <property type="protein sequence ID" value="HAF0562293.1"/>
    <property type="molecule type" value="Genomic_DNA"/>
</dbReference>
<dbReference type="EMBL" id="AAMIBF010000039">
    <property type="protein sequence ID" value="EDH5704224.1"/>
    <property type="molecule type" value="Genomic_DNA"/>
</dbReference>
<evidence type="ECO:0000313" key="22">
    <source>
        <dbReference type="EMBL" id="ECU7934650.1"/>
    </source>
</evidence>
<proteinExistence type="predicted"/>
<dbReference type="EMBL" id="DAAFWP010000006">
    <property type="protein sequence ID" value="HAB1803079.1"/>
    <property type="molecule type" value="Genomic_DNA"/>
</dbReference>
<dbReference type="EMBL" id="DAAHHO010000007">
    <property type="protein sequence ID" value="HAB6237389.1"/>
    <property type="molecule type" value="Genomic_DNA"/>
</dbReference>
<dbReference type="EMBL" id="AAGTMP010000004">
    <property type="protein sequence ID" value="EBR8141025.1"/>
    <property type="molecule type" value="Genomic_DNA"/>
</dbReference>
<reference evidence="31" key="7">
    <citation type="submission" date="2019-10" db="EMBL/GenBank/DDBJ databases">
        <authorList>
            <consortium name="NCBI Pathogen Detection Project"/>
        </authorList>
    </citation>
    <scope>NUCLEOTIDE SEQUENCE</scope>
    <source>
        <strain evidence="53">09-3426</strain>
        <strain evidence="75">10-0327</strain>
        <strain evidence="71">10-7240</strain>
        <strain evidence="69">10-7243</strain>
        <strain evidence="67">11-4642</strain>
        <strain evidence="70">11-5588</strain>
        <strain evidence="72">12-3191</strain>
        <strain evidence="73">12-8479</strain>
        <strain evidence="68">13-0431</strain>
        <strain evidence="76">13-2460</strain>
        <strain evidence="66">13-5657</strain>
        <strain evidence="54">CE06.035</strain>
        <strain evidence="74">Salm201708953</strain>
        <strain evidence="31">Salmonella enterica</strain>
        <strain evidence="57">Sam_3440b185-6731-4f40-abe7-826e6475c527</strain>
        <strain evidence="58">Sam_5f569ebd-755b-4147-8429-4678b9c250cc</strain>
        <strain evidence="56">Sam_8b55db79-2e89-45d5-a9a1-8092f0a17964</strain>
        <strain evidence="55">Sam_997f2e98-28ae-496a-bdd7-14b549d092b4</strain>
    </source>
</reference>
<evidence type="ECO:0000313" key="35">
    <source>
        <dbReference type="EMBL" id="HAB1824080.1"/>
    </source>
</evidence>
<dbReference type="EMBL" id="AAHVIS010000059">
    <property type="protein sequence ID" value="ECA7465080.1"/>
    <property type="molecule type" value="Genomic_DNA"/>
</dbReference>
<dbReference type="EMBL" id="DAAHCK010000007">
    <property type="protein sequence ID" value="HAB5524799.1"/>
    <property type="molecule type" value="Genomic_DNA"/>
</dbReference>
<evidence type="ECO:0000259" key="4">
    <source>
        <dbReference type="Pfam" id="PF14280"/>
    </source>
</evidence>
<evidence type="ECO:0000313" key="73">
    <source>
        <dbReference type="EMBL" id="HAF0891971.1"/>
    </source>
</evidence>
<evidence type="ECO:0000313" key="62">
    <source>
        <dbReference type="EMBL" id="HAE1373006.1"/>
    </source>
</evidence>
<dbReference type="EMBL" id="AAGQWK010000043">
    <property type="protein sequence ID" value="EBR0144803.1"/>
    <property type="molecule type" value="Genomic_DNA"/>
</dbReference>
<evidence type="ECO:0000313" key="20">
    <source>
        <dbReference type="EMBL" id="ECB6382287.1"/>
    </source>
</evidence>
<dbReference type="InterPro" id="IPR011990">
    <property type="entry name" value="TPR-like_helical_dom_sf"/>
</dbReference>
<dbReference type="EMBL" id="DAAWDN010000109">
    <property type="protein sequence ID" value="HAF7548948.1"/>
    <property type="molecule type" value="Genomic_DNA"/>
</dbReference>
<evidence type="ECO:0000313" key="51">
    <source>
        <dbReference type="EMBL" id="HAB5939945.1"/>
    </source>
</evidence>
<evidence type="ECO:0000313" key="28">
    <source>
        <dbReference type="EMBL" id="EDH6340907.1"/>
    </source>
</evidence>
<evidence type="ECO:0000313" key="77">
    <source>
        <dbReference type="EMBL" id="PVL94348.1"/>
    </source>
</evidence>
<dbReference type="EMBL" id="AAGQKS010000070">
    <property type="protein sequence ID" value="EBQ8903842.1"/>
    <property type="molecule type" value="Genomic_DNA"/>
</dbReference>
<evidence type="ECO:0000313" key="46">
    <source>
        <dbReference type="EMBL" id="HAB5021414.1"/>
    </source>
</evidence>
<dbReference type="EMBL" id="DAAGZR010000056">
    <property type="protein sequence ID" value="HAB5212734.1"/>
    <property type="molecule type" value="Genomic_DNA"/>
</dbReference>
<feature type="repeat" description="TPR" evidence="3">
    <location>
        <begin position="312"/>
        <end position="345"/>
    </location>
</feature>
<evidence type="ECO:0000313" key="37">
    <source>
        <dbReference type="EMBL" id="HAB2060528.1"/>
    </source>
</evidence>
<dbReference type="EMBL" id="DAAGNE010000059">
    <property type="protein sequence ID" value="HAB3745211.1"/>
    <property type="molecule type" value="Genomic_DNA"/>
</dbReference>
<dbReference type="EMBL" id="DAAHEN010000006">
    <property type="protein sequence ID" value="HAB5769574.1"/>
    <property type="molecule type" value="Genomic_DNA"/>
</dbReference>
<evidence type="ECO:0000313" key="41">
    <source>
        <dbReference type="EMBL" id="HAB3745211.1"/>
    </source>
</evidence>
<dbReference type="EMBL" id="AAHWZL010000034">
    <property type="protein sequence ID" value="ECB2571388.1"/>
    <property type="molecule type" value="Genomic_DNA"/>
</dbReference>
<dbReference type="EMBL" id="AAMIHC010000012">
    <property type="protein sequence ID" value="EDH6340907.1"/>
    <property type="molecule type" value="Genomic_DNA"/>
</dbReference>
<evidence type="ECO:0000313" key="55">
    <source>
        <dbReference type="EMBL" id="HAD9848733.1"/>
    </source>
</evidence>
<evidence type="ECO:0000313" key="53">
    <source>
        <dbReference type="EMBL" id="HAC6812982.1"/>
    </source>
</evidence>
<dbReference type="EMBL" id="DAASXW010000037">
    <property type="protein sequence ID" value="HAE7506447.1"/>
    <property type="molecule type" value="Genomic_DNA"/>
</dbReference>
<dbReference type="EMBL" id="AAMIOU010000073">
    <property type="protein sequence ID" value="EDH7247702.1"/>
    <property type="molecule type" value="Genomic_DNA"/>
</dbReference>
<evidence type="ECO:0000313" key="17">
    <source>
        <dbReference type="EMBL" id="ECA7465080.1"/>
    </source>
</evidence>
<dbReference type="EMBL" id="DAAQLP010000021">
    <property type="protein sequence ID" value="HAD9848733.1"/>
    <property type="molecule type" value="Genomic_DNA"/>
</dbReference>
<dbReference type="AlphaFoldDB" id="A0A2T9I4U8"/>
<dbReference type="EMBL" id="DAAFPI010000043">
    <property type="protein sequence ID" value="HAB1023126.1"/>
    <property type="molecule type" value="Genomic_DNA"/>
</dbReference>
<evidence type="ECO:0000313" key="18">
    <source>
        <dbReference type="EMBL" id="ECB2571388.1"/>
    </source>
</evidence>
<dbReference type="SUPFAM" id="SSF48452">
    <property type="entry name" value="TPR-like"/>
    <property type="match status" value="2"/>
</dbReference>
<dbReference type="PANTHER" id="PTHR44943">
    <property type="entry name" value="CELLULOSE SYNTHASE OPERON PROTEIN C"/>
    <property type="match status" value="1"/>
</dbReference>
<dbReference type="EMBL" id="AAHYCG010000004">
    <property type="protein sequence ID" value="ECB6025924.1"/>
    <property type="molecule type" value="Genomic_DNA"/>
</dbReference>
<dbReference type="EMBL" id="DAAWBV010000072">
    <property type="protein sequence ID" value="HAF7241985.1"/>
    <property type="molecule type" value="Genomic_DNA"/>
</dbReference>
<dbReference type="EMBL" id="AAFGSL010000037">
    <property type="protein sequence ID" value="EBF7616821.1"/>
    <property type="molecule type" value="Genomic_DNA"/>
</dbReference>
<evidence type="ECO:0000313" key="50">
    <source>
        <dbReference type="EMBL" id="HAB5769574.1"/>
    </source>
</evidence>
<dbReference type="Gene3D" id="1.25.40.10">
    <property type="entry name" value="Tetratricopeptide repeat domain"/>
    <property type="match status" value="2"/>
</dbReference>
<dbReference type="EMBL" id="AAHYFF010000054">
    <property type="protein sequence ID" value="ECB6382287.1"/>
    <property type="molecule type" value="Genomic_DNA"/>
</dbReference>
<dbReference type="EMBL" id="DAASLH010000113">
    <property type="protein sequence ID" value="HAE5975316.1"/>
    <property type="molecule type" value="Genomic_DNA"/>
</dbReference>
<dbReference type="EMBL" id="DAAQNS010000007">
    <property type="protein sequence ID" value="HAE0113382.1"/>
    <property type="molecule type" value="Genomic_DNA"/>
</dbReference>
<evidence type="ECO:0000313" key="68">
    <source>
        <dbReference type="EMBL" id="HAE6730695.1"/>
    </source>
</evidence>
<evidence type="ECO:0000313" key="42">
    <source>
        <dbReference type="EMBL" id="HAB3946775.1"/>
    </source>
</evidence>
<evidence type="ECO:0000313" key="29">
    <source>
        <dbReference type="EMBL" id="EDH7247702.1"/>
    </source>
</evidence>
<reference evidence="21" key="5">
    <citation type="submission" date="2018-07" db="EMBL/GenBank/DDBJ databases">
        <authorList>
            <consortium name="NARMS: The National Antimicrobial Resistance Monitoring System"/>
        </authorList>
    </citation>
    <scope>NUCLEOTIDE SEQUENCE</scope>
    <source>
        <strain evidence="21">CVM N57313F</strain>
        <strain evidence="16">FSIS11815297</strain>
        <strain evidence="22">FSIS1607168</strain>
    </source>
</reference>
<evidence type="ECO:0000313" key="13">
    <source>
        <dbReference type="EMBL" id="EBY0577747.1"/>
    </source>
</evidence>
<evidence type="ECO:0000313" key="19">
    <source>
        <dbReference type="EMBL" id="ECB6025924.1"/>
    </source>
</evidence>
<dbReference type="EMBL" id="DAAWFY010000005">
    <property type="protein sequence ID" value="HAF7732683.1"/>
    <property type="molecule type" value="Genomic_DNA"/>
</dbReference>
<dbReference type="EMBL" id="AAGUBV010000043">
    <property type="protein sequence ID" value="EBR9966302.1"/>
    <property type="molecule type" value="Genomic_DNA"/>
</dbReference>
<dbReference type="EMBL" id="DAAGOV010000007">
    <property type="protein sequence ID" value="HAB3946775.1"/>
    <property type="molecule type" value="Genomic_DNA"/>
</dbReference>
<dbReference type="EMBL" id="DAAFYT010000053">
    <property type="protein sequence ID" value="HAB2060528.1"/>
    <property type="molecule type" value="Genomic_DNA"/>
</dbReference>
<evidence type="ECO:0000313" key="61">
    <source>
        <dbReference type="EMBL" id="HAE1324448.1"/>
    </source>
</evidence>
<evidence type="ECO:0000313" key="67">
    <source>
        <dbReference type="EMBL" id="HAE5975316.1"/>
    </source>
</evidence>
<evidence type="ECO:0000256" key="3">
    <source>
        <dbReference type="PROSITE-ProRule" id="PRU00339"/>
    </source>
</evidence>
<evidence type="ECO:0000313" key="64">
    <source>
        <dbReference type="EMBL" id="HAE1604458.1"/>
    </source>
</evidence>
<dbReference type="PANTHER" id="PTHR44943:SF4">
    <property type="entry name" value="TPR REPEAT-CONTAINING PROTEIN MJ0798"/>
    <property type="match status" value="1"/>
</dbReference>
<dbReference type="PROSITE" id="PS50293">
    <property type="entry name" value="TPR_REGION"/>
    <property type="match status" value="1"/>
</dbReference>
<dbReference type="EMBL" id="AAMEQR010000025">
    <property type="protein sequence ID" value="EDG5799399.1"/>
    <property type="molecule type" value="Genomic_DNA"/>
</dbReference>
<keyword evidence="1" id="KW-0677">Repeat</keyword>
<dbReference type="EMBL" id="AAFIKO010000050">
    <property type="protein sequence ID" value="EBG3095927.1"/>
    <property type="molecule type" value="Genomic_DNA"/>
</dbReference>
<dbReference type="InterPro" id="IPR025375">
    <property type="entry name" value="DUF4365"/>
</dbReference>
<dbReference type="EMBL" id="AAMJGE010000030">
    <property type="protein sequence ID" value="EDH9232044.1"/>
    <property type="molecule type" value="Genomic_DNA"/>
</dbReference>
<evidence type="ECO:0000313" key="16">
    <source>
        <dbReference type="EMBL" id="EBZ7019091.1"/>
    </source>
</evidence>
<dbReference type="EMBL" id="DAAQXF010000193">
    <property type="protein sequence ID" value="HAE1239572.1"/>
    <property type="molecule type" value="Genomic_DNA"/>
</dbReference>
<reference evidence="77 78" key="2">
    <citation type="submission" date="2018-04" db="EMBL/GenBank/DDBJ databases">
        <title>Serotype diversity and antimicrobial resistance among Salmonella enterica isolated from patients at an equine referral hospital.</title>
        <authorList>
            <person name="Leon I.M."/>
            <person name="Lawhon S.D."/>
            <person name="Norman K.N."/>
            <person name="Threadgill D.S."/>
            <person name="Ohta N."/>
            <person name="Vinasco J."/>
            <person name="Scott H.M."/>
        </authorList>
    </citation>
    <scope>NUCLEOTIDE SEQUENCE [LARGE SCALE GENOMIC DNA]</scope>
    <source>
        <strain evidence="77 78">167</strain>
    </source>
</reference>
<evidence type="ECO:0000313" key="52">
    <source>
        <dbReference type="EMBL" id="HAB6237389.1"/>
    </source>
</evidence>
<evidence type="ECO:0000313" key="14">
    <source>
        <dbReference type="EMBL" id="EBY1991840.1"/>
    </source>
</evidence>
<dbReference type="EMBL" id="DAARAE010000138">
    <property type="protein sequence ID" value="HAE1458653.1"/>
    <property type="molecule type" value="Genomic_DNA"/>
</dbReference>
<evidence type="ECO:0000313" key="10">
    <source>
        <dbReference type="EMBL" id="EBR9966302.1"/>
    </source>
</evidence>
<dbReference type="EMBL" id="DAAPXI010000007">
    <property type="protein sequence ID" value="HAD8175695.1"/>
    <property type="molecule type" value="Genomic_DNA"/>
</dbReference>
<dbReference type="EMBL" id="DAAQOM010000007">
    <property type="protein sequence ID" value="HAE0206398.1"/>
    <property type="molecule type" value="Genomic_DNA"/>
</dbReference>
<dbReference type="EMBL" id="DAAQQN010000006">
    <property type="protein sequence ID" value="HAE0449579.1"/>
    <property type="molecule type" value="Genomic_DNA"/>
</dbReference>
<dbReference type="Proteomes" id="UP000245147">
    <property type="component" value="Unassembled WGS sequence"/>
</dbReference>
<dbReference type="EMBL" id="DAAQWY010000005">
    <property type="protein sequence ID" value="HAE1218653.1"/>
    <property type="molecule type" value="Genomic_DNA"/>
</dbReference>
<evidence type="ECO:0000313" key="60">
    <source>
        <dbReference type="EMBL" id="HAE1239572.1"/>
    </source>
</evidence>
<dbReference type="Pfam" id="PF14280">
    <property type="entry name" value="DUF4365"/>
    <property type="match status" value="1"/>
</dbReference>
<dbReference type="EMBL" id="DAAFWC010000006">
    <property type="protein sequence ID" value="HAB1708832.1"/>
    <property type="molecule type" value="Genomic_DNA"/>
</dbReference>
<dbReference type="EMBL" id="DAAGBK010000007">
    <property type="protein sequence ID" value="HAB2370643.1"/>
    <property type="molecule type" value="Genomic_DNA"/>
</dbReference>
<dbReference type="EMBL" id="AAKRAK010000023">
    <property type="protein sequence ID" value="ECU7934650.1"/>
    <property type="molecule type" value="Genomic_DNA"/>
</dbReference>
<evidence type="ECO:0000313" key="78">
    <source>
        <dbReference type="Proteomes" id="UP000245147"/>
    </source>
</evidence>
<evidence type="ECO:0000313" key="34">
    <source>
        <dbReference type="EMBL" id="HAB1803079.1"/>
    </source>
</evidence>
<evidence type="ECO:0000313" key="76">
    <source>
        <dbReference type="EMBL" id="HAF7732683.1"/>
    </source>
</evidence>
<feature type="domain" description="DUF4365" evidence="4">
    <location>
        <begin position="21"/>
        <end position="144"/>
    </location>
</feature>
<dbReference type="EMBL" id="AAHDEP010000066">
    <property type="protein sequence ID" value="EBU7987869.1"/>
    <property type="molecule type" value="Genomic_DNA"/>
</dbReference>
<dbReference type="Proteomes" id="UP000839928">
    <property type="component" value="Unassembled WGS sequence"/>
</dbReference>
<evidence type="ECO:0000313" key="38">
    <source>
        <dbReference type="EMBL" id="HAB2370643.1"/>
    </source>
</evidence>
<dbReference type="EMBL" id="DAAQXW010000040">
    <property type="protein sequence ID" value="HAE1324448.1"/>
    <property type="molecule type" value="Genomic_DNA"/>
</dbReference>
<evidence type="ECO:0000313" key="59">
    <source>
        <dbReference type="EMBL" id="HAE1218653.1"/>
    </source>
</evidence>
<dbReference type="EMBL" id="DAASYN010000028">
    <property type="protein sequence ID" value="HAE7560335.1"/>
    <property type="molecule type" value="Genomic_DNA"/>
</dbReference>
<dbReference type="EMBL" id="DAARZX010000007">
    <property type="protein sequence ID" value="HAE4619135.1"/>
    <property type="molecule type" value="Genomic_DNA"/>
</dbReference>
<evidence type="ECO:0000313" key="47">
    <source>
        <dbReference type="EMBL" id="HAB5212734.1"/>
    </source>
</evidence>
<name>A0A2T9I4U8_SALET</name>
<evidence type="ECO:0000313" key="71">
    <source>
        <dbReference type="EMBL" id="HAE9394931.1"/>
    </source>
</evidence>
<evidence type="ECO:0000313" key="75">
    <source>
        <dbReference type="EMBL" id="HAF7548948.1"/>
    </source>
</evidence>
<dbReference type="InterPro" id="IPR019734">
    <property type="entry name" value="TPR_rpt"/>
</dbReference>
<feature type="repeat" description="TPR" evidence="3">
    <location>
        <begin position="566"/>
        <end position="599"/>
    </location>
</feature>
<dbReference type="EMBL" id="DAAGSJ010000060">
    <property type="protein sequence ID" value="HAB4368635.1"/>
    <property type="molecule type" value="Genomic_DNA"/>
</dbReference>
<dbReference type="RefSeq" id="WP_000385043.1">
    <property type="nucleotide sequence ID" value="NZ_CALNWA010000006.1"/>
</dbReference>
<dbReference type="EMBL" id="DAARAH010000014">
    <property type="protein sequence ID" value="HAE1604458.1"/>
    <property type="molecule type" value="Genomic_DNA"/>
</dbReference>
<evidence type="ECO:0000313" key="40">
    <source>
        <dbReference type="EMBL" id="HAB3683143.1"/>
    </source>
</evidence>
<dbReference type="EMBL" id="DAAHBC010000058">
    <property type="protein sequence ID" value="HAB5384562.1"/>
    <property type="molecule type" value="Genomic_DNA"/>
</dbReference>
<reference evidence="31" key="1">
    <citation type="journal article" date="2018" name="Genome Biol.">
        <title>SKESA: strategic k-mer extension for scrupulous assemblies.</title>
        <authorList>
            <person name="Souvorov A."/>
            <person name="Agarwala R."/>
            <person name="Lipman D.J."/>
        </authorList>
    </citation>
    <scope>NUCLEOTIDE SEQUENCE</scope>
    <source>
        <strain evidence="53">09-3426</strain>
        <strain evidence="75">10-0327</strain>
        <strain evidence="71">10-7240</strain>
        <strain evidence="69">10-7243</strain>
        <strain evidence="67">11-4642</strain>
        <strain evidence="70">11-5588</strain>
        <strain evidence="72">12-3191</strain>
        <strain evidence="73">12-8479</strain>
        <strain evidence="68">13-0431</strain>
        <strain evidence="76">13-2460</strain>
        <strain evidence="66">13-5657</strain>
        <strain evidence="54">CE06.035</strain>
        <strain evidence="74">Salm201708953</strain>
        <strain evidence="31">Salmonella enterica</strain>
        <strain evidence="57">Sam_3440b185-6731-4f40-abe7-826e6475c527</strain>
        <strain evidence="58">Sam_5f569ebd-755b-4147-8429-4678b9c250cc</strain>
        <strain evidence="56">Sam_8b55db79-2e89-45d5-a9a1-8092f0a17964</strain>
        <strain evidence="55">Sam_997f2e98-28ae-496a-bdd7-14b549d092b4</strain>
    </source>
</reference>
<evidence type="ECO:0000313" key="56">
    <source>
        <dbReference type="EMBL" id="HAE0113382.1"/>
    </source>
</evidence>
<dbReference type="EMBL" id="DAASRO010000021">
    <property type="protein sequence ID" value="HAE6730695.1"/>
    <property type="molecule type" value="Genomic_DNA"/>
</dbReference>
<evidence type="ECO:0000313" key="25">
    <source>
        <dbReference type="EMBL" id="EDG5622512.1"/>
    </source>
</evidence>
<evidence type="ECO:0000313" key="21">
    <source>
        <dbReference type="EMBL" id="ECT6084366.1"/>
    </source>
</evidence>
<dbReference type="EMBL" id="AAHNKL010000035">
    <property type="protein sequence ID" value="EBY1991840.1"/>
    <property type="molecule type" value="Genomic_DNA"/>
</dbReference>
<evidence type="ECO:0000313" key="63">
    <source>
        <dbReference type="EMBL" id="HAE1458653.1"/>
    </source>
</evidence>
<evidence type="ECO:0000313" key="58">
    <source>
        <dbReference type="EMBL" id="HAE0449579.1"/>
    </source>
</evidence>
<dbReference type="EMBL" id="AAGUFA010000045">
    <property type="protein sequence ID" value="EBS0219457.1"/>
    <property type="molecule type" value="Genomic_DNA"/>
</dbReference>
<reference evidence="25" key="3">
    <citation type="submission" date="2018-07" db="EMBL/GenBank/DDBJ databases">
        <authorList>
            <consortium name="PulseNet: The National Subtyping Network for Foodborne Disease Surveillance"/>
            <person name="Tarr C.L."/>
            <person name="Trees E."/>
            <person name="Katz L.S."/>
            <person name="Carleton-Romer H.A."/>
            <person name="Stroika S."/>
            <person name="Kucerova Z."/>
            <person name="Roache K.F."/>
            <person name="Sabol A.L."/>
            <person name="Besser J."/>
            <person name="Gerner-Smidt P."/>
        </authorList>
    </citation>
    <scope>NUCLEOTIDE SEQUENCE</scope>
    <source>
        <strain evidence="25">PNUSAS011306</strain>
        <strain evidence="26">PNUSAS011364</strain>
        <strain evidence="29">PNUSAS013764</strain>
    </source>
</reference>
<dbReference type="EMBL" id="DAAHFX010000005">
    <property type="protein sequence ID" value="HAB5939945.1"/>
    <property type="molecule type" value="Genomic_DNA"/>
</dbReference>
<evidence type="ECO:0000313" key="30">
    <source>
        <dbReference type="EMBL" id="EDH9232044.1"/>
    </source>
</evidence>
<reference evidence="23" key="4">
    <citation type="submission" date="2018-07" db="EMBL/GenBank/DDBJ databases">
        <authorList>
            <consortium name="GenomeTrakr network: Whole genome sequencing for foodborne pathogen traceback"/>
        </authorList>
    </citation>
    <scope>NUCLEOTIDE SEQUENCE</scope>
    <source>
        <strain evidence="24">ADRDL-16-8871</strain>
        <strain evidence="23">FDA00004800</strain>
        <strain evidence="17">FSIS21923161</strain>
    </source>
</reference>
<dbReference type="EMBL" id="DAAGBW010000007">
    <property type="protein sequence ID" value="HAB2425210.1"/>
    <property type="molecule type" value="Genomic_DNA"/>
</dbReference>
<accession>A0A2T9I4U8</accession>
<dbReference type="EMBL" id="DAAMIM010000043">
    <property type="protein sequence ID" value="HAC6812982.1"/>
    <property type="molecule type" value="Genomic_DNA"/>
</dbReference>
<evidence type="ECO:0000313" key="49">
    <source>
        <dbReference type="EMBL" id="HAB5524799.1"/>
    </source>
</evidence>
<evidence type="ECO:0000313" key="36">
    <source>
        <dbReference type="EMBL" id="HAB1883131.1"/>
    </source>
</evidence>
<dbReference type="EMBL" id="DAAFUE010000007">
    <property type="protein sequence ID" value="HAB1571182.1"/>
    <property type="molecule type" value="Genomic_DNA"/>
</dbReference>
<evidence type="ECO:0000313" key="66">
    <source>
        <dbReference type="EMBL" id="HAE4619135.1"/>
    </source>
</evidence>
<evidence type="ECO:0000313" key="7">
    <source>
        <dbReference type="EMBL" id="EBQ8903842.1"/>
    </source>
</evidence>
<dbReference type="EMBL" id="AAHORV010000034">
    <property type="protein sequence ID" value="EBY6739425.1"/>
    <property type="molecule type" value="Genomic_DNA"/>
</dbReference>
<evidence type="ECO:0000313" key="65">
    <source>
        <dbReference type="EMBL" id="HAE1640569.1"/>
    </source>
</evidence>
<dbReference type="SMART" id="SM00028">
    <property type="entry name" value="TPR"/>
    <property type="match status" value="6"/>
</dbReference>
<evidence type="ECO:0000313" key="23">
    <source>
        <dbReference type="EMBL" id="EDB6497911.1"/>
    </source>
</evidence>
<evidence type="ECO:0000313" key="74">
    <source>
        <dbReference type="EMBL" id="HAF7241985.1"/>
    </source>
</evidence>
<dbReference type="EMBL" id="DAAFWQ010000010">
    <property type="protein sequence ID" value="HAB1824080.1"/>
    <property type="molecule type" value="Genomic_DNA"/>
</dbReference>
<evidence type="ECO:0000313" key="33">
    <source>
        <dbReference type="EMBL" id="HAB1708832.1"/>
    </source>
</evidence>
<organism evidence="77 78">
    <name type="scientific">Salmonella enterica subsp. enterica serovar Agona</name>
    <dbReference type="NCBI Taxonomy" id="58095"/>
    <lineage>
        <taxon>Bacteria</taxon>
        <taxon>Pseudomonadati</taxon>
        <taxon>Pseudomonadota</taxon>
        <taxon>Gammaproteobacteria</taxon>
        <taxon>Enterobacterales</taxon>
        <taxon>Enterobacteriaceae</taxon>
        <taxon>Salmonella</taxon>
    </lineage>
</organism>
<dbReference type="EMBL" id="AAHMZR010000040">
    <property type="protein sequence ID" value="EBY0577747.1"/>
    <property type="molecule type" value="Genomic_DNA"/>
</dbReference>
<evidence type="ECO:0000313" key="27">
    <source>
        <dbReference type="EMBL" id="EDH5704224.1"/>
    </source>
</evidence>
<dbReference type="PROSITE" id="PS50005">
    <property type="entry name" value="TPR"/>
    <property type="match status" value="4"/>
</dbReference>
<feature type="repeat" description="TPR" evidence="3">
    <location>
        <begin position="346"/>
        <end position="379"/>
    </location>
</feature>
<evidence type="ECO:0000313" key="54">
    <source>
        <dbReference type="EMBL" id="HAD8175695.1"/>
    </source>
</evidence>
<dbReference type="EMBL" id="AAMEPF010000010">
    <property type="protein sequence ID" value="EDG5622512.1"/>
    <property type="molecule type" value="Genomic_DNA"/>
</dbReference>
<keyword evidence="2 3" id="KW-0802">TPR repeat</keyword>
<dbReference type="EMBL" id="DAAGVZ010000140">
    <property type="protein sequence ID" value="HAB4789607.1"/>
    <property type="molecule type" value="Genomic_DNA"/>
</dbReference>
<evidence type="ECO:0000313" key="57">
    <source>
        <dbReference type="EMBL" id="HAE0206398.1"/>
    </source>
</evidence>
<evidence type="ECO:0000313" key="32">
    <source>
        <dbReference type="EMBL" id="HAB1571182.1"/>
    </source>
</evidence>
<dbReference type="EMBL" id="DAAQYH010000037">
    <property type="protein sequence ID" value="HAE1373006.1"/>
    <property type="molecule type" value="Genomic_DNA"/>
</dbReference>
<evidence type="ECO:0000313" key="70">
    <source>
        <dbReference type="EMBL" id="HAE7560335.1"/>
    </source>
</evidence>
<evidence type="ECO:0000313" key="11">
    <source>
        <dbReference type="EMBL" id="EBS0219457.1"/>
    </source>
</evidence>
<evidence type="ECO:0000256" key="2">
    <source>
        <dbReference type="ARBA" id="ARBA00022803"/>
    </source>
</evidence>
<dbReference type="InterPro" id="IPR051685">
    <property type="entry name" value="Ycf3/AcsC/BcsC/TPR_MFPF"/>
</dbReference>
<evidence type="ECO:0000256" key="1">
    <source>
        <dbReference type="ARBA" id="ARBA00022737"/>
    </source>
</evidence>
<evidence type="ECO:0000313" key="44">
    <source>
        <dbReference type="EMBL" id="HAB4590977.1"/>
    </source>
</evidence>
<evidence type="ECO:0000313" key="69">
    <source>
        <dbReference type="EMBL" id="HAE7506447.1"/>
    </source>
</evidence>
<evidence type="ECO:0000313" key="15">
    <source>
        <dbReference type="EMBL" id="EBY6739425.1"/>
    </source>
</evidence>
<sequence length="653" mass="74188">MDYLDDFPKRDQNHVNDTMAKTAFEAFIASSDVVLKQGSDDNDYGSDYQLEIVHDGMATNVRLQVQLKGTAADLNADGSVSISVKRSNLNYLLMSPGSLYVCFHIPTNTLKVTSAQSVLAQYRNTGKDWQSQKSVTVNFTETLTDQRLIRVVSLIRLSSLDARNRRVAHSNIDDNNMVDYARASQTIYEVSEDIDSATKQLVNLYRSNQTEIISTAYERFKAILGEEHPAMIYCWMAEIDLASANKIFDHHRIELGILKMKALSLINGKEDAGLHYSIGNGFAALNDFNGALNEYEIACELNKQSINDELMAMIYKNMGGSYAALENEKQAVECYLLALEHNPHLAEAHYALGLYYHNTSQFEMALEHLDKTIFSKNTQGNLINLQGWRISTLFNVGEGRSAFREINTLLSQADKAQWIWSWCLKIVAQFGRKSIENAKLSLPFWESVLRHFPNNSDVQRESLLAIIYLQNRNMNSHKTYSQFKNDLESYSDNIGSDAASLLWDLLGHWAEDEDRGDEAILCFEKAYSLQKGDYGLCFSIALNNQQRYEESEKLMKSYISVFPDDAQGWYQLASTYDLMGQLEKCIASYRQSLSLNVDNDHAWFNLGGAFFNMGNYSEARQIWKEAVNRYPDHELTAKLRADIPFILSDEPLP</sequence>
<dbReference type="EMBL" id="QDOG01000006">
    <property type="protein sequence ID" value="PVL94348.1"/>
    <property type="molecule type" value="Genomic_DNA"/>
</dbReference>
<evidence type="ECO:0000313" key="39">
    <source>
        <dbReference type="EMBL" id="HAB2425210.1"/>
    </source>
</evidence>
<reference evidence="5" key="6">
    <citation type="submission" date="2019-05" db="EMBL/GenBank/DDBJ databases">
        <authorList>
            <person name="Ashton P.M."/>
            <person name="Dallman T."/>
            <person name="Nair S."/>
            <person name="De Pinna E."/>
            <person name="Peters T."/>
            <person name="Grant K."/>
        </authorList>
    </citation>
    <scope>NUCLEOTIDE SEQUENCE</scope>
    <source>
        <strain evidence="13">152447</strain>
        <strain evidence="15">178634</strain>
        <strain evidence="10">178666</strain>
        <strain evidence="7">208936</strain>
        <strain evidence="5">240168</strain>
        <strain evidence="12">250819</strain>
        <strain evidence="27">344039</strain>
        <strain evidence="30">352129</strain>
        <strain evidence="20">365830</strain>
        <strain evidence="28">369915</strain>
        <strain evidence="11">423873</strain>
        <strain evidence="8">428140</strain>
        <strain evidence="14">488730</strain>
        <strain evidence="9">535271</strain>
        <strain evidence="18">676364</strain>
        <strain evidence="19">689000</strain>
        <strain evidence="6">741041</strain>
    </source>
</reference>
<dbReference type="EMBL" id="DAAGXT010000006">
    <property type="protein sequence ID" value="HAB5021414.1"/>
    <property type="molecule type" value="Genomic_DNA"/>
</dbReference>
<protein>
    <submittedName>
        <fullName evidence="77">Tetratricopeptide repeat protein</fullName>
    </submittedName>
</protein>
<dbReference type="EMBL" id="DAATOG010000035">
    <property type="protein sequence ID" value="HAE9394931.1"/>
    <property type="molecule type" value="Genomic_DNA"/>
</dbReference>
<evidence type="ECO:0000313" key="8">
    <source>
        <dbReference type="EMBL" id="EBR0144803.1"/>
    </source>
</evidence>
<gene>
    <name evidence="21" type="ORF">A3Z75_12760</name>
    <name evidence="23" type="ORF">AL996_14480</name>
    <name evidence="26" type="ORF">B7643_22280</name>
    <name evidence="25" type="ORF">B7S77_18540</name>
    <name evidence="22" type="ORF">BEI99_23065</name>
    <name evidence="24" type="ORF">BH418_24215</name>
    <name evidence="77" type="ORF">C4792_12345</name>
    <name evidence="27" type="ORF">CB179_22650</name>
    <name evidence="28" type="ORF">CB381_13430</name>
    <name evidence="29" type="ORF">CBN47_22155</name>
    <name evidence="30" type="ORF">CC399_21785</name>
    <name evidence="15" type="ORF">D5800_22825</name>
    <name evidence="5" type="ORF">DEM85_23270</name>
    <name evidence="7" type="ORF">DKS77_24260</name>
    <name evidence="12" type="ORF">DLB38_24520</name>
    <name evidence="9" type="ORF">DN360_07290</name>
    <name evidence="8" type="ORF">DNV88_25130</name>
    <name evidence="10" type="ORF">DTG92_22680</name>
    <name evidence="11" type="ORF">DTV28_23760</name>
    <name evidence="14" type="ORF">DU232_23035</name>
    <name evidence="13" type="ORF">DUR08_22845</name>
    <name evidence="20" type="ORF">E0T08_23035</name>
    <name evidence="16" type="ORF">EEQ47_17955</name>
    <name evidence="17" type="ORF">EPK73_22750</name>
    <name evidence="18" type="ORF">EVU59_22360</name>
    <name evidence="19" type="ORF">EZX27_07155</name>
    <name evidence="6" type="ORF">FIR09_22670</name>
    <name evidence="53" type="ORF">G0D82_24235</name>
    <name evidence="54" type="ORF">G1157_15215</name>
    <name evidence="57" type="ORF">G2167_14185</name>
    <name evidence="55" type="ORF">G2187_23650</name>
    <name evidence="58" type="ORF">G2192_13220</name>
    <name evidence="56" type="ORF">G2213_15280</name>
    <name evidence="59" type="ORF">G2913_10895</name>
    <name evidence="60" type="ORF">G2953_21735</name>
    <name evidence="64" type="ORF">G2960_12185</name>
    <name evidence="61" type="ORF">G2966_22600</name>
    <name evidence="65" type="ORF">G2970_13280</name>
    <name evidence="62" type="ORF">G2990_20240</name>
    <name evidence="63" type="ORF">G3A30_19825</name>
    <name evidence="66" type="ORF">G4D20_002852</name>
    <name evidence="67" type="ORF">G4I51_003882</name>
    <name evidence="68" type="ORF">G4K93_004602</name>
    <name evidence="69" type="ORF">G4P07_004870</name>
    <name evidence="70" type="ORF">G4P20_004594</name>
    <name evidence="71" type="ORF">G4Y13_004510</name>
    <name evidence="75" type="ORF">G9257_004437</name>
    <name evidence="76" type="ORF">G9336_002144</name>
    <name evidence="72" type="ORF">G9C70_004069</name>
    <name evidence="73" type="ORF">G9G25_003919</name>
    <name evidence="74" type="ORF">G9X09_004613</name>
    <name evidence="46" type="ORF">GB020_11125</name>
    <name evidence="47" type="ORF">GB178_19300</name>
    <name evidence="39" type="ORF">GB182_14445</name>
    <name evidence="48" type="ORF">GB193_15500</name>
    <name evidence="51" type="ORF">GB352_10825</name>
    <name evidence="38" type="ORF">GB356_14440</name>
    <name evidence="35" type="ORF">GB388_05565</name>
    <name evidence="52" type="ORF">GB394_14445</name>
    <name evidence="33" type="ORF">GB423_12095</name>
    <name evidence="43" type="ORF">GB430_21950</name>
    <name evidence="41" type="ORF">GB441_16135</name>
    <name evidence="42" type="ORF">GB481_15040</name>
    <name evidence="37" type="ORF">GB613_18035</name>
    <name evidence="49" type="ORF">GBR77_14060</name>
    <name evidence="50" type="ORF">GBS17_11430</name>
    <name evidence="40" type="ORF">GBV99_16140</name>
    <name evidence="32" type="ORF">GBX08_14440</name>
    <name evidence="31" type="ORF">GBX75_22420</name>
    <name evidence="34" type="ORF">GBY12_12475</name>
    <name evidence="36" type="ORF">GBY78_12640</name>
    <name evidence="44" type="ORF">GBZ43_15330</name>
    <name evidence="45" type="ORF">GBZ56_21415</name>
</gene>